<evidence type="ECO:0000313" key="1">
    <source>
        <dbReference type="EMBL" id="BBL90688.1"/>
    </source>
</evidence>
<proteinExistence type="predicted"/>
<name>A0A510IC32_9VIBR</name>
<organism evidence="1 2">
    <name type="scientific">Vibrio rotiferianus</name>
    <dbReference type="NCBI Taxonomy" id="190895"/>
    <lineage>
        <taxon>Bacteria</taxon>
        <taxon>Pseudomonadati</taxon>
        <taxon>Pseudomonadota</taxon>
        <taxon>Gammaproteobacteria</taxon>
        <taxon>Vibrionales</taxon>
        <taxon>Vibrionaceae</taxon>
        <taxon>Vibrio</taxon>
    </lineage>
</organism>
<reference evidence="2" key="1">
    <citation type="submission" date="2019-07" db="EMBL/GenBank/DDBJ databases">
        <title>Complete Genome Sequences of Vibrion rotiferianus strain AM7.</title>
        <authorList>
            <person name="Miyazaki K."/>
            <person name="Wiseschart A."/>
            <person name="Pootanakit K."/>
            <person name="Ishimori K."/>
            <person name="Kitahara K."/>
        </authorList>
    </citation>
    <scope>NUCLEOTIDE SEQUENCE [LARGE SCALE GENOMIC DNA]</scope>
    <source>
        <strain evidence="2">AM7</strain>
    </source>
</reference>
<dbReference type="AlphaFoldDB" id="A0A510IC32"/>
<dbReference type="Proteomes" id="UP000315115">
    <property type="component" value="Chromosome 2"/>
</dbReference>
<evidence type="ECO:0000313" key="2">
    <source>
        <dbReference type="Proteomes" id="UP000315115"/>
    </source>
</evidence>
<dbReference type="RefSeq" id="WP_143693496.1">
    <property type="nucleotide sequence ID" value="NZ_AP019799.1"/>
</dbReference>
<gene>
    <name evidence="1" type="ORF">VroAM7_33410</name>
</gene>
<accession>A0A510IC32</accession>
<protein>
    <submittedName>
        <fullName evidence="1">Uncharacterized protein</fullName>
    </submittedName>
</protein>
<sequence>MYQLLKERHRQERDTYPQALSLRVHRALSWLKKAEMCDDHDSKYIFLWIAFNAAYAQDFEYKADFGERGLYQEFLAKIVSLDGGNKLSELVWSQYSSSIRLILDNEYILQSFWKFHSGLITEEQWKKERSQAKSIANKALSGGDTATVLSVVFSRLYTLRNQLIHGGATYNSSANRDQIRDCTALLENVVPAIIEIMMDGADELWGDAVYPLVSIS</sequence>
<dbReference type="EMBL" id="AP019799">
    <property type="protein sequence ID" value="BBL90688.1"/>
    <property type="molecule type" value="Genomic_DNA"/>
</dbReference>